<keyword evidence="2" id="KW-0732">Signal</keyword>
<organism evidence="3 4">
    <name type="scientific">Candidatus Magasanikbacteria bacterium RIFCSPHIGHO2_02_FULL_45_10</name>
    <dbReference type="NCBI Taxonomy" id="1798679"/>
    <lineage>
        <taxon>Bacteria</taxon>
        <taxon>Candidatus Magasanikiibacteriota</taxon>
    </lineage>
</organism>
<comment type="caution">
    <text evidence="3">The sequence shown here is derived from an EMBL/GenBank/DDBJ whole genome shotgun (WGS) entry which is preliminary data.</text>
</comment>
<accession>A0A1F6MBD1</accession>
<evidence type="ECO:0000313" key="3">
    <source>
        <dbReference type="EMBL" id="OGH68878.1"/>
    </source>
</evidence>
<dbReference type="AlphaFoldDB" id="A0A1F6MBD1"/>
<feature type="chain" id="PRO_5009525612" evidence="2">
    <location>
        <begin position="26"/>
        <end position="224"/>
    </location>
</feature>
<dbReference type="Pfam" id="PF18895">
    <property type="entry name" value="T4SS_pilin"/>
    <property type="match status" value="1"/>
</dbReference>
<feature type="transmembrane region" description="Helical" evidence="1">
    <location>
        <begin position="195"/>
        <end position="215"/>
    </location>
</feature>
<evidence type="ECO:0000313" key="4">
    <source>
        <dbReference type="Proteomes" id="UP000176413"/>
    </source>
</evidence>
<evidence type="ECO:0000256" key="2">
    <source>
        <dbReference type="SAM" id="SignalP"/>
    </source>
</evidence>
<keyword evidence="1" id="KW-0812">Transmembrane</keyword>
<sequence>MSLFFKQFVVIAVLSIVFFPAPILAADCTCVGTFTLGVVAGQFVSDDNFNLACTNNGGRVTGSGICDFNTTITTNPNLACTAVVDQLTPYGTFDGPGCANSASSNSQLSTPGSPAAAPASAVKGKNCPDGVTDRICLENPLGTKIKASEIIQTIISGALGIVGALALFMLVLGGFKWLTSAGNAERVEAGTKTMVWAVIGLFLVFASFILLTTFIDYLTSNKTL</sequence>
<feature type="signal peptide" evidence="2">
    <location>
        <begin position="1"/>
        <end position="25"/>
    </location>
</feature>
<feature type="transmembrane region" description="Helical" evidence="1">
    <location>
        <begin position="154"/>
        <end position="175"/>
    </location>
</feature>
<keyword evidence="1" id="KW-0472">Membrane</keyword>
<keyword evidence="1" id="KW-1133">Transmembrane helix</keyword>
<proteinExistence type="predicted"/>
<dbReference type="EMBL" id="MFQA01000026">
    <property type="protein sequence ID" value="OGH68878.1"/>
    <property type="molecule type" value="Genomic_DNA"/>
</dbReference>
<dbReference type="InterPro" id="IPR043993">
    <property type="entry name" value="T4SS_pilin"/>
</dbReference>
<protein>
    <submittedName>
        <fullName evidence="3">Uncharacterized protein</fullName>
    </submittedName>
</protein>
<name>A0A1F6MBD1_9BACT</name>
<reference evidence="3 4" key="1">
    <citation type="journal article" date="2016" name="Nat. Commun.">
        <title>Thousands of microbial genomes shed light on interconnected biogeochemical processes in an aquifer system.</title>
        <authorList>
            <person name="Anantharaman K."/>
            <person name="Brown C.T."/>
            <person name="Hug L.A."/>
            <person name="Sharon I."/>
            <person name="Castelle C.J."/>
            <person name="Probst A.J."/>
            <person name="Thomas B.C."/>
            <person name="Singh A."/>
            <person name="Wilkins M.J."/>
            <person name="Karaoz U."/>
            <person name="Brodie E.L."/>
            <person name="Williams K.H."/>
            <person name="Hubbard S.S."/>
            <person name="Banfield J.F."/>
        </authorList>
    </citation>
    <scope>NUCLEOTIDE SEQUENCE [LARGE SCALE GENOMIC DNA]</scope>
</reference>
<evidence type="ECO:0000256" key="1">
    <source>
        <dbReference type="SAM" id="Phobius"/>
    </source>
</evidence>
<gene>
    <name evidence="3" type="ORF">A3D53_00565</name>
</gene>
<dbReference type="Proteomes" id="UP000176413">
    <property type="component" value="Unassembled WGS sequence"/>
</dbReference>